<dbReference type="Gene3D" id="1.20.120.450">
    <property type="entry name" value="dinb family like domain"/>
    <property type="match status" value="1"/>
</dbReference>
<evidence type="ECO:0000259" key="1">
    <source>
        <dbReference type="Pfam" id="PF12867"/>
    </source>
</evidence>
<evidence type="ECO:0000313" key="3">
    <source>
        <dbReference type="Proteomes" id="UP000632222"/>
    </source>
</evidence>
<gene>
    <name evidence="2" type="ORF">GCM10008938_04970</name>
</gene>
<name>A0ABQ2CUE2_9DEIO</name>
<dbReference type="Proteomes" id="UP000632222">
    <property type="component" value="Unassembled WGS sequence"/>
</dbReference>
<comment type="caution">
    <text evidence="2">The sequence shown here is derived from an EMBL/GenBank/DDBJ whole genome shotgun (WGS) entry which is preliminary data.</text>
</comment>
<dbReference type="InterPro" id="IPR034660">
    <property type="entry name" value="DinB/YfiT-like"/>
</dbReference>
<keyword evidence="3" id="KW-1185">Reference proteome</keyword>
<proteinExistence type="predicted"/>
<dbReference type="SUPFAM" id="SSF109854">
    <property type="entry name" value="DinB/YfiT-like putative metalloenzymes"/>
    <property type="match status" value="1"/>
</dbReference>
<protein>
    <recommendedName>
        <fullName evidence="1">DinB-like domain-containing protein</fullName>
    </recommendedName>
</protein>
<dbReference type="Pfam" id="PF12867">
    <property type="entry name" value="DinB_2"/>
    <property type="match status" value="1"/>
</dbReference>
<reference evidence="3" key="1">
    <citation type="journal article" date="2019" name="Int. J. Syst. Evol. Microbiol.">
        <title>The Global Catalogue of Microorganisms (GCM) 10K type strain sequencing project: providing services to taxonomists for standard genome sequencing and annotation.</title>
        <authorList>
            <consortium name="The Broad Institute Genomics Platform"/>
            <consortium name="The Broad Institute Genome Sequencing Center for Infectious Disease"/>
            <person name="Wu L."/>
            <person name="Ma J."/>
        </authorList>
    </citation>
    <scope>NUCLEOTIDE SEQUENCE [LARGE SCALE GENOMIC DNA]</scope>
    <source>
        <strain evidence="3">JCM 14370</strain>
    </source>
</reference>
<dbReference type="EMBL" id="BMOD01000001">
    <property type="protein sequence ID" value="GGJ21751.1"/>
    <property type="molecule type" value="Genomic_DNA"/>
</dbReference>
<accession>A0ABQ2CUE2</accession>
<dbReference type="InterPro" id="IPR024775">
    <property type="entry name" value="DinB-like"/>
</dbReference>
<feature type="domain" description="DinB-like" evidence="1">
    <location>
        <begin position="5"/>
        <end position="144"/>
    </location>
</feature>
<sequence length="160" mass="18157">MHFQPAQGWSIAQVLEHIGLTNHFLLILIDKAAEKARKNVNQLNLQVELQNIKFDLAGLEQVGTHGAFAWIRPEHMEPSGQADLATVRRTLHSQLQRCLTHLDQLPGGEGLLYTTTMTVNGLGRLNVYEYLYFLAMHARRHLFQLETILKPHQSNTTSLP</sequence>
<evidence type="ECO:0000313" key="2">
    <source>
        <dbReference type="EMBL" id="GGJ21751.1"/>
    </source>
</evidence>
<organism evidence="2 3">
    <name type="scientific">Deinococcus roseus</name>
    <dbReference type="NCBI Taxonomy" id="392414"/>
    <lineage>
        <taxon>Bacteria</taxon>
        <taxon>Thermotogati</taxon>
        <taxon>Deinococcota</taxon>
        <taxon>Deinococci</taxon>
        <taxon>Deinococcales</taxon>
        <taxon>Deinococcaceae</taxon>
        <taxon>Deinococcus</taxon>
    </lineage>
</organism>